<dbReference type="AlphaFoldDB" id="A0A9P8TNP8"/>
<dbReference type="GO" id="GO:0071949">
    <property type="term" value="F:FAD binding"/>
    <property type="evidence" value="ECO:0007669"/>
    <property type="project" value="InterPro"/>
</dbReference>
<keyword evidence="10" id="KW-1185">Reference proteome</keyword>
<dbReference type="PANTHER" id="PTHR11530:SF16">
    <property type="entry name" value="D-AMINO ACID OXIDASE (AFU_ORTHOLOGUE AFUA_5G11290)"/>
    <property type="match status" value="1"/>
</dbReference>
<keyword evidence="5" id="KW-0560">Oxidoreductase</keyword>
<keyword evidence="7" id="KW-1133">Transmembrane helix</keyword>
<dbReference type="Proteomes" id="UP000774326">
    <property type="component" value="Unassembled WGS sequence"/>
</dbReference>
<comment type="cofactor">
    <cofactor evidence="1 6">
        <name>FAD</name>
        <dbReference type="ChEBI" id="CHEBI:57692"/>
    </cofactor>
</comment>
<comment type="caution">
    <text evidence="9">The sequence shown here is derived from an EMBL/GenBank/DDBJ whole genome shotgun (WGS) entry which is preliminary data.</text>
</comment>
<dbReference type="PIRSF" id="PIRSF000189">
    <property type="entry name" value="D-aa_oxidase"/>
    <property type="match status" value="1"/>
</dbReference>
<evidence type="ECO:0000256" key="4">
    <source>
        <dbReference type="ARBA" id="ARBA00022827"/>
    </source>
</evidence>
<evidence type="ECO:0000313" key="10">
    <source>
        <dbReference type="Proteomes" id="UP000774326"/>
    </source>
</evidence>
<reference evidence="9" key="1">
    <citation type="journal article" date="2021" name="Open Biol.">
        <title>Shared evolutionary footprints suggest mitochondrial oxidative damage underlies multiple complex I losses in fungi.</title>
        <authorList>
            <person name="Schikora-Tamarit M.A."/>
            <person name="Marcet-Houben M."/>
            <person name="Nosek J."/>
            <person name="Gabaldon T."/>
        </authorList>
    </citation>
    <scope>NUCLEOTIDE SEQUENCE</scope>
    <source>
        <strain evidence="9">CBS2887</strain>
    </source>
</reference>
<keyword evidence="4 6" id="KW-0274">FAD</keyword>
<dbReference type="GO" id="GO:0005737">
    <property type="term" value="C:cytoplasm"/>
    <property type="evidence" value="ECO:0007669"/>
    <property type="project" value="TreeGrafter"/>
</dbReference>
<dbReference type="Gene3D" id="3.40.50.720">
    <property type="entry name" value="NAD(P)-binding Rossmann-like Domain"/>
    <property type="match status" value="1"/>
</dbReference>
<sequence>MTHKVVVIGAGVVGLTAALYLLEKGHDVTMVAKNIPGDIDIEYTSIFAGANWMSFAQDDEIFYQELDRPGYGYFMNLARNEPQSGVHIIPHHCYFRKSQLVNGKVPYAWYVKESFVENVRYLEKSELPSNEDEDDEFVAGVSFDTVTISTNIYLHYLLQKIYALGGTLKRKTIKHIDDAYNLHHSGEKAEIVVNCSGLLSRFLGGVEDEKSYPIRGQILLIRNSAKKQLFLTTPGFKDESLYIFPRKEGGSIVGGTFIPNQWSGVVDPELAKRMIARAKKYLPELVDPKLGNDPEIDVYRYTVGLRPGREGGPRIERVGSIIHNYGIAGSGYQASIGLSQLVVRFAEEFFNRSKL</sequence>
<dbReference type="GO" id="GO:0019478">
    <property type="term" value="P:D-amino acid catabolic process"/>
    <property type="evidence" value="ECO:0007669"/>
    <property type="project" value="TreeGrafter"/>
</dbReference>
<dbReference type="SUPFAM" id="SSF54373">
    <property type="entry name" value="FAD-linked reductases, C-terminal domain"/>
    <property type="match status" value="1"/>
</dbReference>
<keyword evidence="7" id="KW-0812">Transmembrane</keyword>
<dbReference type="SUPFAM" id="SSF51971">
    <property type="entry name" value="Nucleotide-binding domain"/>
    <property type="match status" value="1"/>
</dbReference>
<evidence type="ECO:0000256" key="7">
    <source>
        <dbReference type="SAM" id="Phobius"/>
    </source>
</evidence>
<feature type="transmembrane region" description="Helical" evidence="7">
    <location>
        <begin position="6"/>
        <end position="22"/>
    </location>
</feature>
<evidence type="ECO:0000256" key="1">
    <source>
        <dbReference type="ARBA" id="ARBA00001974"/>
    </source>
</evidence>
<keyword evidence="3" id="KW-0285">Flavoprotein</keyword>
<accession>A0A9P8TNP8</accession>
<proteinExistence type="inferred from homology"/>
<feature type="binding site" evidence="6">
    <location>
        <position position="329"/>
    </location>
    <ligand>
        <name>D-dopa</name>
        <dbReference type="ChEBI" id="CHEBI:149689"/>
    </ligand>
</feature>
<dbReference type="Pfam" id="PF01266">
    <property type="entry name" value="DAO"/>
    <property type="match status" value="1"/>
</dbReference>
<dbReference type="EMBL" id="JAEUBG010002198">
    <property type="protein sequence ID" value="KAH3685026.1"/>
    <property type="molecule type" value="Genomic_DNA"/>
</dbReference>
<dbReference type="GO" id="GO:0003884">
    <property type="term" value="F:D-amino-acid oxidase activity"/>
    <property type="evidence" value="ECO:0007669"/>
    <property type="project" value="InterPro"/>
</dbReference>
<protein>
    <recommendedName>
        <fullName evidence="8">FAD dependent oxidoreductase domain-containing protein</fullName>
    </recommendedName>
</protein>
<dbReference type="InterPro" id="IPR023209">
    <property type="entry name" value="DAO"/>
</dbReference>
<dbReference type="InterPro" id="IPR006076">
    <property type="entry name" value="FAD-dep_OxRdtase"/>
</dbReference>
<name>A0A9P8TNP8_WICPI</name>
<gene>
    <name evidence="9" type="ORF">WICPIJ_004006</name>
</gene>
<evidence type="ECO:0000256" key="2">
    <source>
        <dbReference type="ARBA" id="ARBA00006730"/>
    </source>
</evidence>
<organism evidence="9 10">
    <name type="scientific">Wickerhamomyces pijperi</name>
    <name type="common">Yeast</name>
    <name type="synonym">Pichia pijperi</name>
    <dbReference type="NCBI Taxonomy" id="599730"/>
    <lineage>
        <taxon>Eukaryota</taxon>
        <taxon>Fungi</taxon>
        <taxon>Dikarya</taxon>
        <taxon>Ascomycota</taxon>
        <taxon>Saccharomycotina</taxon>
        <taxon>Saccharomycetes</taxon>
        <taxon>Phaffomycetales</taxon>
        <taxon>Wickerhamomycetaceae</taxon>
        <taxon>Wickerhamomyces</taxon>
    </lineage>
</organism>
<dbReference type="OrthoDB" id="409956at2759"/>
<evidence type="ECO:0000256" key="6">
    <source>
        <dbReference type="PIRSR" id="PIRSR000189-1"/>
    </source>
</evidence>
<feature type="binding site" evidence="6">
    <location>
        <begin position="44"/>
        <end position="45"/>
    </location>
    <ligand>
        <name>FAD</name>
        <dbReference type="ChEBI" id="CHEBI:57692"/>
    </ligand>
</feature>
<evidence type="ECO:0000259" key="8">
    <source>
        <dbReference type="Pfam" id="PF01266"/>
    </source>
</evidence>
<evidence type="ECO:0000313" key="9">
    <source>
        <dbReference type="EMBL" id="KAH3685026.1"/>
    </source>
</evidence>
<feature type="domain" description="FAD dependent oxidoreductase" evidence="8">
    <location>
        <begin position="4"/>
        <end position="343"/>
    </location>
</feature>
<dbReference type="PANTHER" id="PTHR11530">
    <property type="entry name" value="D-AMINO ACID OXIDASE"/>
    <property type="match status" value="1"/>
</dbReference>
<keyword evidence="7" id="KW-0472">Membrane</keyword>
<evidence type="ECO:0000256" key="3">
    <source>
        <dbReference type="ARBA" id="ARBA00022630"/>
    </source>
</evidence>
<dbReference type="Gene3D" id="3.30.9.10">
    <property type="entry name" value="D-Amino Acid Oxidase, subunit A, domain 2"/>
    <property type="match status" value="1"/>
</dbReference>
<reference evidence="9" key="2">
    <citation type="submission" date="2021-01" db="EMBL/GenBank/DDBJ databases">
        <authorList>
            <person name="Schikora-Tamarit M.A."/>
        </authorList>
    </citation>
    <scope>NUCLEOTIDE SEQUENCE</scope>
    <source>
        <strain evidence="9">CBS2887</strain>
    </source>
</reference>
<comment type="similarity">
    <text evidence="2">Belongs to the DAMOX/DASOX family.</text>
</comment>
<evidence type="ECO:0000256" key="5">
    <source>
        <dbReference type="ARBA" id="ARBA00023002"/>
    </source>
</evidence>